<sequence length="533" mass="60749">MAQKRNIDLAAALPKLRKSLADTDDPAFLCMIWAIHAIQDKRVRQANKFLNHPKEAETTDIGSKYAAYKWDLETLITLDLNTPKATGMIKRERLDTRDFNTVANIVNLLRAVEDHETPGRVDDTNVLLEVHRIGHRQFAWQRGFARPRDIYRYLYIYGQGECAAYFQQTYGVSVMDFFTVAFGHFGYLTQGPWMERVPDLQILRVSQDAIDKSLKLLSGDIWAIRRESKALLSKFEKSLGTRLPVIYLPSYLRVKPIIRRAVGLRDRYIAPLPALILLRATMGLYYDLQNGGTTVTNDATKRFEDYARRSIKAHCPDFEPAPAVEYTYKKNSVETPDILLSQGGRIVAVFECKATKLTFEAQYGDDPIENAKNGYSQIAKAIFQLWRFFSHVRRGIVALDVTPDAPAIVLTMDAWGQVSRELRDTVVAEAEKIAAAKEPEITEEDKRRPVFCPIQELDDMLTVSNEEQLLAAFRAATDVYYQGWNIGHVRSDAVPELETEKSFLFDLGEFLPWWNDMRKPRAVDRDAAVGVDV</sequence>
<accession>A0ABU8KXB3</accession>
<evidence type="ECO:0000313" key="2">
    <source>
        <dbReference type="Proteomes" id="UP001387293"/>
    </source>
</evidence>
<reference evidence="1 2" key="1">
    <citation type="submission" date="2022-12" db="EMBL/GenBank/DDBJ databases">
        <authorList>
            <person name="Muema E."/>
        </authorList>
    </citation>
    <scope>NUCLEOTIDE SEQUENCE [LARGE SCALE GENOMIC DNA]</scope>
    <source>
        <strain evidence="2">1326</strain>
    </source>
</reference>
<protein>
    <recommendedName>
        <fullName evidence="3">Restriction endonuclease</fullName>
    </recommendedName>
</protein>
<comment type="caution">
    <text evidence="1">The sequence shown here is derived from an EMBL/GenBank/DDBJ whole genome shotgun (WGS) entry which is preliminary data.</text>
</comment>
<evidence type="ECO:0000313" key="1">
    <source>
        <dbReference type="EMBL" id="MEI9409913.1"/>
    </source>
</evidence>
<gene>
    <name evidence="1" type="ORF">O7A60_14175</name>
</gene>
<organism evidence="1 2">
    <name type="scientific">Mesorhizobium salmacidum</name>
    <dbReference type="NCBI Taxonomy" id="3015171"/>
    <lineage>
        <taxon>Bacteria</taxon>
        <taxon>Pseudomonadati</taxon>
        <taxon>Pseudomonadota</taxon>
        <taxon>Alphaproteobacteria</taxon>
        <taxon>Hyphomicrobiales</taxon>
        <taxon>Phyllobacteriaceae</taxon>
        <taxon>Mesorhizobium</taxon>
    </lineage>
</organism>
<proteinExistence type="predicted"/>
<dbReference type="EMBL" id="JAPYKS010000009">
    <property type="protein sequence ID" value="MEI9409913.1"/>
    <property type="molecule type" value="Genomic_DNA"/>
</dbReference>
<name>A0ABU8KXB3_9HYPH</name>
<dbReference type="Proteomes" id="UP001387293">
    <property type="component" value="Unassembled WGS sequence"/>
</dbReference>
<keyword evidence="2" id="KW-1185">Reference proteome</keyword>
<evidence type="ECO:0008006" key="3">
    <source>
        <dbReference type="Google" id="ProtNLM"/>
    </source>
</evidence>
<dbReference type="RefSeq" id="WP_337106840.1">
    <property type="nucleotide sequence ID" value="NZ_JAPYKS010000009.1"/>
</dbReference>